<feature type="domain" description="DNA polymerase alpha/delta/epsilon subunit B" evidence="11">
    <location>
        <begin position="218"/>
        <end position="448"/>
    </location>
</feature>
<dbReference type="Proteomes" id="UP000800200">
    <property type="component" value="Unassembled WGS sequence"/>
</dbReference>
<evidence type="ECO:0000259" key="11">
    <source>
        <dbReference type="Pfam" id="PF04042"/>
    </source>
</evidence>
<dbReference type="OrthoDB" id="3763at2759"/>
<evidence type="ECO:0000256" key="7">
    <source>
        <dbReference type="ARBA" id="ARBA00022932"/>
    </source>
</evidence>
<evidence type="ECO:0000256" key="6">
    <source>
        <dbReference type="ARBA" id="ARBA00022705"/>
    </source>
</evidence>
<evidence type="ECO:0000256" key="3">
    <source>
        <dbReference type="ARBA" id="ARBA00012417"/>
    </source>
</evidence>
<dbReference type="PANTHER" id="PTHR10416">
    <property type="entry name" value="DNA POLYMERASE DELTA SUBUNIT 2"/>
    <property type="match status" value="1"/>
</dbReference>
<evidence type="ECO:0000313" key="13">
    <source>
        <dbReference type="EMBL" id="KAF2178525.1"/>
    </source>
</evidence>
<keyword evidence="6" id="KW-0235">DNA replication</keyword>
<evidence type="ECO:0000256" key="4">
    <source>
        <dbReference type="ARBA" id="ARBA00022679"/>
    </source>
</evidence>
<dbReference type="GO" id="GO:0006281">
    <property type="term" value="P:DNA repair"/>
    <property type="evidence" value="ECO:0007669"/>
    <property type="project" value="UniProtKB-ARBA"/>
</dbReference>
<evidence type="ECO:0000256" key="9">
    <source>
        <dbReference type="ARBA" id="ARBA00049244"/>
    </source>
</evidence>
<feature type="region of interest" description="Disordered" evidence="10">
    <location>
        <begin position="1"/>
        <end position="23"/>
    </location>
</feature>
<proteinExistence type="inferred from homology"/>
<dbReference type="GO" id="GO:0043625">
    <property type="term" value="C:delta DNA polymerase complex"/>
    <property type="evidence" value="ECO:0007669"/>
    <property type="project" value="TreeGrafter"/>
</dbReference>
<name>A0A6A6DHD1_9PEZI</name>
<keyword evidence="14" id="KW-1185">Reference proteome</keyword>
<dbReference type="GO" id="GO:0003677">
    <property type="term" value="F:DNA binding"/>
    <property type="evidence" value="ECO:0007669"/>
    <property type="project" value="InterPro"/>
</dbReference>
<comment type="similarity">
    <text evidence="2">Belongs to the DNA polymerase delta/II small subunit family.</text>
</comment>
<evidence type="ECO:0000256" key="10">
    <source>
        <dbReference type="SAM" id="MobiDB-lite"/>
    </source>
</evidence>
<dbReference type="GO" id="GO:0006273">
    <property type="term" value="P:lagging strand elongation"/>
    <property type="evidence" value="ECO:0007669"/>
    <property type="project" value="UniProtKB-ARBA"/>
</dbReference>
<dbReference type="EC" id="2.7.7.7" evidence="3"/>
<evidence type="ECO:0000259" key="12">
    <source>
        <dbReference type="Pfam" id="PF18018"/>
    </source>
</evidence>
<dbReference type="Gene3D" id="2.40.50.430">
    <property type="match status" value="1"/>
</dbReference>
<reference evidence="13" key="1">
    <citation type="journal article" date="2020" name="Stud. Mycol.">
        <title>101 Dothideomycetes genomes: a test case for predicting lifestyles and emergence of pathogens.</title>
        <authorList>
            <person name="Haridas S."/>
            <person name="Albert R."/>
            <person name="Binder M."/>
            <person name="Bloem J."/>
            <person name="Labutti K."/>
            <person name="Salamov A."/>
            <person name="Andreopoulos B."/>
            <person name="Baker S."/>
            <person name="Barry K."/>
            <person name="Bills G."/>
            <person name="Bluhm B."/>
            <person name="Cannon C."/>
            <person name="Castanera R."/>
            <person name="Culley D."/>
            <person name="Daum C."/>
            <person name="Ezra D."/>
            <person name="Gonzalez J."/>
            <person name="Henrissat B."/>
            <person name="Kuo A."/>
            <person name="Liang C."/>
            <person name="Lipzen A."/>
            <person name="Lutzoni F."/>
            <person name="Magnuson J."/>
            <person name="Mondo S."/>
            <person name="Nolan M."/>
            <person name="Ohm R."/>
            <person name="Pangilinan J."/>
            <person name="Park H.-J."/>
            <person name="Ramirez L."/>
            <person name="Alfaro M."/>
            <person name="Sun H."/>
            <person name="Tritt A."/>
            <person name="Yoshinaga Y."/>
            <person name="Zwiers L.-H."/>
            <person name="Turgeon B."/>
            <person name="Goodwin S."/>
            <person name="Spatafora J."/>
            <person name="Crous P."/>
            <person name="Grigoriev I."/>
        </authorList>
    </citation>
    <scope>NUCLEOTIDE SEQUENCE</scope>
    <source>
        <strain evidence="13">CBS 207.26</strain>
    </source>
</reference>
<dbReference type="InterPro" id="IPR007185">
    <property type="entry name" value="DNA_pol_a/d/e_bsu"/>
</dbReference>
<sequence length="499" mass="55088">MASADGDLLKGPPFEPVYQSSRGPSAYSPLHTFELPKGAERHYQQQYADMYFLRLAQLRSSVKQRAEDAWKDFELGGEKAKMVDRVLDVRQGELCWIVGTVFIEMGLKPNILDDISKEHWIAAPPPREKYLSPSGQDEMMLEDESGRLRITGEALASHYVTGCVLAALGTEQADGSFQVIATQYADLPRQPQRWERDDSALAVSGQKVKQKREKAGKVAIVSGLEITGTLDEDIALDLLIEYLTGELGGSPDQEKAREITRLIIAGNSMSHSSPILSREDFAAQKAGKKHYGYDASNYNSSPSERFDSLLSDILASLPVTLLPGSSDPANVALPQQPLHPALFPQSRQYANPPVESNESREGLDSVTNPWEGDIDGWRVLGTGGQTIHDLLKYVEDVEALTVMEMMLRWRCIAPTAPDTLWCYPFQDDDPLLVKDCPHIYFAGNQTKFGASVIQGPADQQVLLISVPKFSESKMVVLLDMESLAVETVQIGIVRPGPKE</sequence>
<evidence type="ECO:0000256" key="1">
    <source>
        <dbReference type="ARBA" id="ARBA00004123"/>
    </source>
</evidence>
<dbReference type="CDD" id="cd07387">
    <property type="entry name" value="MPP_PolD2_C"/>
    <property type="match status" value="1"/>
</dbReference>
<keyword evidence="8" id="KW-0539">Nucleus</keyword>
<accession>A0A6A6DHD1</accession>
<protein>
    <recommendedName>
        <fullName evidence="3">DNA-directed DNA polymerase</fullName>
        <ecNumber evidence="3">2.7.7.7</ecNumber>
    </recommendedName>
</protein>
<evidence type="ECO:0000256" key="8">
    <source>
        <dbReference type="ARBA" id="ARBA00023242"/>
    </source>
</evidence>
<evidence type="ECO:0000256" key="2">
    <source>
        <dbReference type="ARBA" id="ARBA00006035"/>
    </source>
</evidence>
<evidence type="ECO:0000313" key="14">
    <source>
        <dbReference type="Proteomes" id="UP000800200"/>
    </source>
</evidence>
<feature type="domain" description="DNA polymerase delta subunit OB-fold" evidence="12">
    <location>
        <begin position="46"/>
        <end position="179"/>
    </location>
</feature>
<comment type="subcellular location">
    <subcellularLocation>
        <location evidence="1">Nucleus</location>
    </subcellularLocation>
</comment>
<dbReference type="GO" id="GO:0003887">
    <property type="term" value="F:DNA-directed DNA polymerase activity"/>
    <property type="evidence" value="ECO:0007669"/>
    <property type="project" value="UniProtKB-KW"/>
</dbReference>
<dbReference type="InterPro" id="IPR041863">
    <property type="entry name" value="PolD2_C"/>
</dbReference>
<dbReference type="AlphaFoldDB" id="A0A6A6DHD1"/>
<keyword evidence="5" id="KW-0548">Nucleotidyltransferase</keyword>
<dbReference type="Gene3D" id="3.60.21.50">
    <property type="match status" value="1"/>
</dbReference>
<dbReference type="Pfam" id="PF04042">
    <property type="entry name" value="DNA_pol_E_B"/>
    <property type="match status" value="1"/>
</dbReference>
<dbReference type="InterPro" id="IPR024826">
    <property type="entry name" value="DNA_pol_delta/II_ssu"/>
</dbReference>
<dbReference type="InterPro" id="IPR040663">
    <property type="entry name" value="DNA_pol_D_N"/>
</dbReference>
<comment type="catalytic activity">
    <reaction evidence="9">
        <text>DNA(n) + a 2'-deoxyribonucleoside 5'-triphosphate = DNA(n+1) + diphosphate</text>
        <dbReference type="Rhea" id="RHEA:22508"/>
        <dbReference type="Rhea" id="RHEA-COMP:17339"/>
        <dbReference type="Rhea" id="RHEA-COMP:17340"/>
        <dbReference type="ChEBI" id="CHEBI:33019"/>
        <dbReference type="ChEBI" id="CHEBI:61560"/>
        <dbReference type="ChEBI" id="CHEBI:173112"/>
        <dbReference type="EC" id="2.7.7.7"/>
    </reaction>
</comment>
<organism evidence="13 14">
    <name type="scientific">Zopfia rhizophila CBS 207.26</name>
    <dbReference type="NCBI Taxonomy" id="1314779"/>
    <lineage>
        <taxon>Eukaryota</taxon>
        <taxon>Fungi</taxon>
        <taxon>Dikarya</taxon>
        <taxon>Ascomycota</taxon>
        <taxon>Pezizomycotina</taxon>
        <taxon>Dothideomycetes</taxon>
        <taxon>Dothideomycetes incertae sedis</taxon>
        <taxon>Zopfiaceae</taxon>
        <taxon>Zopfia</taxon>
    </lineage>
</organism>
<keyword evidence="7" id="KW-0239">DNA-directed DNA polymerase</keyword>
<dbReference type="Pfam" id="PF18018">
    <property type="entry name" value="DNA_pol_D_N"/>
    <property type="match status" value="1"/>
</dbReference>
<dbReference type="EMBL" id="ML994674">
    <property type="protein sequence ID" value="KAF2178525.1"/>
    <property type="molecule type" value="Genomic_DNA"/>
</dbReference>
<dbReference type="FunFam" id="2.40.50.430:FF:000002">
    <property type="entry name" value="DNA polymerase delta subunit"/>
    <property type="match status" value="1"/>
</dbReference>
<keyword evidence="4" id="KW-0808">Transferase</keyword>
<dbReference type="PANTHER" id="PTHR10416:SF0">
    <property type="entry name" value="DNA POLYMERASE DELTA SUBUNIT 2"/>
    <property type="match status" value="1"/>
</dbReference>
<gene>
    <name evidence="13" type="ORF">K469DRAFT_731548</name>
</gene>
<evidence type="ECO:0000256" key="5">
    <source>
        <dbReference type="ARBA" id="ARBA00022695"/>
    </source>
</evidence>